<comment type="caution">
    <text evidence="2">The sequence shown here is derived from an EMBL/GenBank/DDBJ whole genome shotgun (WGS) entry which is preliminary data.</text>
</comment>
<accession>A0A5M3YTV6</accession>
<dbReference type="AlphaFoldDB" id="A0A5M3YTV6"/>
<dbReference type="SUPFAM" id="SSF52540">
    <property type="entry name" value="P-loop containing nucleoside triphosphate hydrolases"/>
    <property type="match status" value="1"/>
</dbReference>
<dbReference type="Proteomes" id="UP000452235">
    <property type="component" value="Unassembled WGS sequence"/>
</dbReference>
<evidence type="ECO:0000256" key="1">
    <source>
        <dbReference type="SAM" id="MobiDB-lite"/>
    </source>
</evidence>
<organism evidence="2 3">
    <name type="scientific">Aspergillus terreus</name>
    <dbReference type="NCBI Taxonomy" id="33178"/>
    <lineage>
        <taxon>Eukaryota</taxon>
        <taxon>Fungi</taxon>
        <taxon>Dikarya</taxon>
        <taxon>Ascomycota</taxon>
        <taxon>Pezizomycotina</taxon>
        <taxon>Eurotiomycetes</taxon>
        <taxon>Eurotiomycetidae</taxon>
        <taxon>Eurotiales</taxon>
        <taxon>Aspergillaceae</taxon>
        <taxon>Aspergillus</taxon>
        <taxon>Aspergillus subgen. Circumdati</taxon>
    </lineage>
</organism>
<dbReference type="InterPro" id="IPR027417">
    <property type="entry name" value="P-loop_NTPase"/>
</dbReference>
<evidence type="ECO:0000313" key="2">
    <source>
        <dbReference type="EMBL" id="GFF15353.1"/>
    </source>
</evidence>
<evidence type="ECO:0000313" key="3">
    <source>
        <dbReference type="Proteomes" id="UP000452235"/>
    </source>
</evidence>
<keyword evidence="3" id="KW-1185">Reference proteome</keyword>
<proteinExistence type="predicted"/>
<protein>
    <submittedName>
        <fullName evidence="2">Uncharacterized protein</fullName>
    </submittedName>
</protein>
<feature type="region of interest" description="Disordered" evidence="1">
    <location>
        <begin position="226"/>
        <end position="249"/>
    </location>
</feature>
<sequence length="423" mass="47215">MSPPLCIPISQPSVKERLPKIGLATMRSGLETMDVTSGFSRTMILLLCPTLWLVPPLRRLLFRPLLQWLPPVAPTLLVHGAMPSTRRIFDDLRKKKKVVAVNNDDEEGEEELLMEGVKADDDEIKTAVRALMELQDEAQRGLSCLFLEALNVAYRVLRAQMSTELKAKATQEFNDPQFNVQVLLVTYAVGSLGLNLHTPKSGRRMKYKCAVKALPEIAADLEHVEGTDDVGDLPMPDAESGEEDEEEIANSVVTDRQAIVIRLHATETEVDIALHLADCESPVAPNARPPIPQGALDEAVAQMLIACSLIEWHEKATFNPSPVINKRVVNVQQSLEYRALQVAGYIPSLWSQLQHSPVIRHAMPLRHDPKRYEETPGLAQLVFYMGIVHKARIQEKKDNNTVYGVLTDSYSFTFVCMRNRSGS</sequence>
<feature type="compositionally biased region" description="Acidic residues" evidence="1">
    <location>
        <begin position="239"/>
        <end position="248"/>
    </location>
</feature>
<reference evidence="2 3" key="1">
    <citation type="submission" date="2020-01" db="EMBL/GenBank/DDBJ databases">
        <title>Aspergillus terreus IFO 6365 whole genome shotgun sequence.</title>
        <authorList>
            <person name="Kanamasa S."/>
            <person name="Takahashi H."/>
        </authorList>
    </citation>
    <scope>NUCLEOTIDE SEQUENCE [LARGE SCALE GENOMIC DNA]</scope>
    <source>
        <strain evidence="2 3">IFO 6365</strain>
    </source>
</reference>
<gene>
    <name evidence="2" type="ORF">ATEIFO6365_0004047200</name>
</gene>
<name>A0A5M3YTV6_ASPTE</name>
<dbReference type="Gene3D" id="3.40.50.300">
    <property type="entry name" value="P-loop containing nucleotide triphosphate hydrolases"/>
    <property type="match status" value="1"/>
</dbReference>
<dbReference type="EMBL" id="BLJY01000004">
    <property type="protein sequence ID" value="GFF15353.1"/>
    <property type="molecule type" value="Genomic_DNA"/>
</dbReference>
<dbReference type="OrthoDB" id="4179617at2759"/>